<gene>
    <name evidence="1" type="ORF">BWY73_01314</name>
</gene>
<dbReference type="EMBL" id="MWAK01000258">
    <property type="protein sequence ID" value="OPZ90445.1"/>
    <property type="molecule type" value="Genomic_DNA"/>
</dbReference>
<comment type="caution">
    <text evidence="1">The sequence shown here is derived from an EMBL/GenBank/DDBJ whole genome shotgun (WGS) entry which is preliminary data.</text>
</comment>
<protein>
    <submittedName>
        <fullName evidence="1">Uncharacterized protein</fullName>
    </submittedName>
</protein>
<organism evidence="1">
    <name type="scientific">candidate division TA06 bacterium ADurb.Bin417</name>
    <dbReference type="NCBI Taxonomy" id="1852828"/>
    <lineage>
        <taxon>Bacteria</taxon>
        <taxon>Bacteria division TA06</taxon>
    </lineage>
</organism>
<dbReference type="AlphaFoldDB" id="A0A1V5MBE6"/>
<dbReference type="Proteomes" id="UP000485484">
    <property type="component" value="Unassembled WGS sequence"/>
</dbReference>
<accession>A0A1V5MBE6</accession>
<evidence type="ECO:0000313" key="1">
    <source>
        <dbReference type="EMBL" id="OPZ90445.1"/>
    </source>
</evidence>
<reference evidence="1" key="1">
    <citation type="submission" date="2017-02" db="EMBL/GenBank/DDBJ databases">
        <title>Delving into the versatile metabolic prowess of the omnipresent phylum Bacteroidetes.</title>
        <authorList>
            <person name="Nobu M.K."/>
            <person name="Mei R."/>
            <person name="Narihiro T."/>
            <person name="Kuroda K."/>
            <person name="Liu W.-T."/>
        </authorList>
    </citation>
    <scope>NUCLEOTIDE SEQUENCE</scope>
    <source>
        <strain evidence="1">ADurb.Bin417</strain>
    </source>
</reference>
<proteinExistence type="predicted"/>
<sequence>MPKRLRSGAESKPERVVAPIRVKGSIWRRMELARGPSPVTMSMWKSSMAP</sequence>
<name>A0A1V5MBE6_UNCT6</name>